<feature type="transmembrane region" description="Helical" evidence="1">
    <location>
        <begin position="42"/>
        <end position="59"/>
    </location>
</feature>
<feature type="transmembrane region" description="Helical" evidence="1">
    <location>
        <begin position="71"/>
        <end position="92"/>
    </location>
</feature>
<keyword evidence="1" id="KW-0472">Membrane</keyword>
<feature type="transmembrane region" description="Helical" evidence="1">
    <location>
        <begin position="104"/>
        <end position="127"/>
    </location>
</feature>
<gene>
    <name evidence="2" type="ORF">A2826_00635</name>
</gene>
<evidence type="ECO:0000313" key="3">
    <source>
        <dbReference type="Proteomes" id="UP000177912"/>
    </source>
</evidence>
<dbReference type="EMBL" id="MFEI01000041">
    <property type="protein sequence ID" value="OGE80094.1"/>
    <property type="molecule type" value="Genomic_DNA"/>
</dbReference>
<protein>
    <submittedName>
        <fullName evidence="2">Uncharacterized protein</fullName>
    </submittedName>
</protein>
<reference evidence="2 3" key="1">
    <citation type="journal article" date="2016" name="Nat. Commun.">
        <title>Thousands of microbial genomes shed light on interconnected biogeochemical processes in an aquifer system.</title>
        <authorList>
            <person name="Anantharaman K."/>
            <person name="Brown C.T."/>
            <person name="Hug L.A."/>
            <person name="Sharon I."/>
            <person name="Castelle C.J."/>
            <person name="Probst A.J."/>
            <person name="Thomas B.C."/>
            <person name="Singh A."/>
            <person name="Wilkins M.J."/>
            <person name="Karaoz U."/>
            <person name="Brodie E.L."/>
            <person name="Williams K.H."/>
            <person name="Hubbard S.S."/>
            <person name="Banfield J.F."/>
        </authorList>
    </citation>
    <scope>NUCLEOTIDE SEQUENCE [LARGE SCALE GENOMIC DNA]</scope>
</reference>
<keyword evidence="1" id="KW-0812">Transmembrane</keyword>
<comment type="caution">
    <text evidence="2">The sequence shown here is derived from an EMBL/GenBank/DDBJ whole genome shotgun (WGS) entry which is preliminary data.</text>
</comment>
<dbReference type="AlphaFoldDB" id="A0A1F5NRB1"/>
<organism evidence="2 3">
    <name type="scientific">Candidatus Doudnabacteria bacterium RIFCSPHIGHO2_01_FULL_43_23</name>
    <dbReference type="NCBI Taxonomy" id="1817822"/>
    <lineage>
        <taxon>Bacteria</taxon>
        <taxon>Candidatus Doudnaibacteriota</taxon>
    </lineage>
</organism>
<proteinExistence type="predicted"/>
<dbReference type="Proteomes" id="UP000177912">
    <property type="component" value="Unassembled WGS sequence"/>
</dbReference>
<evidence type="ECO:0000313" key="2">
    <source>
        <dbReference type="EMBL" id="OGE80094.1"/>
    </source>
</evidence>
<accession>A0A1F5NRB1</accession>
<evidence type="ECO:0000256" key="1">
    <source>
        <dbReference type="SAM" id="Phobius"/>
    </source>
</evidence>
<sequence>MFSTLKQALGVTGLLSLIALFGIFMAKTWDHPGFVPDTRDVAMLVFLAASAFCTSAVKVQLIKDRPFDGLMYTPAMIALVSFVLFLTFFPRIDIWTATPLLDAAWTISVTTNLLLDLLVMIMVLFGVRDSGRV</sequence>
<name>A0A1F5NRB1_9BACT</name>
<keyword evidence="1" id="KW-1133">Transmembrane helix</keyword>